<dbReference type="PANTHER" id="PTHR14604:SF3">
    <property type="entry name" value="SPERM-ASSOCIATED ANTIGEN 16 PROTEIN"/>
    <property type="match status" value="1"/>
</dbReference>
<evidence type="ECO:0000313" key="5">
    <source>
        <dbReference type="Ensembl" id="ENSGACP00000024188.2"/>
    </source>
</evidence>
<dbReference type="InterPro" id="IPR019775">
    <property type="entry name" value="WD40_repeat_CS"/>
</dbReference>
<name>G3Q2T9_GASAC</name>
<feature type="repeat" description="WD" evidence="3">
    <location>
        <begin position="298"/>
        <end position="331"/>
    </location>
</feature>
<dbReference type="AlphaFoldDB" id="G3Q2T9"/>
<feature type="repeat" description="WD" evidence="3">
    <location>
        <begin position="553"/>
        <end position="587"/>
    </location>
</feature>
<keyword evidence="6" id="KW-1185">Reference proteome</keyword>
<feature type="compositionally biased region" description="Polar residues" evidence="4">
    <location>
        <begin position="245"/>
        <end position="259"/>
    </location>
</feature>
<dbReference type="PROSITE" id="PS00678">
    <property type="entry name" value="WD_REPEATS_1"/>
    <property type="match status" value="3"/>
</dbReference>
<dbReference type="eggNOG" id="KOG0295">
    <property type="taxonomic scope" value="Eukaryota"/>
</dbReference>
<sequence>AVLRLVHHGFSSLGSQRDDGACKRFALWRHIHLMRSFFSEEEERMSVEEECEEEMREAALSAVPIRTPTPSKQQIVPKTPEAVDDFLRNFLRRAGLNRTLNVFEPEWYGSAQKLLSETLRTAWTGVFIPDALTHRQLLQRELETVRVETDRLRQDVLVAGERLVRTQRERHFHRLQHRRVAEEKNRLIQHSQQLKKHLESYEPVLRQLEDKYQAALRQKTLITLEKDRVQNPTDARLNEEKSPNLKKSSIKRSGNGNKSPTKRSVARHPKDTEFPVCSRRNPPLAQGAFQKWENTISFRAHELPISCIDLHPQKLILATASDDRSLRLWELLPNGEKTLLTGEGHSDWLSGCSFHPDGAKLATTGGDCTVRLWDLSRGRCVLSLPGHGRPTWGCSFHCRGHLLASCSADRTAKVWDLNSQRCRLTLRRHAASVSSVCFLPLSDLLLTASADKTLAEWDARLGACTASFHGHRHPCSHAAFSPAGDATLASCDTRGIVHLWDARKPALPTATVDAGPLAANQVAFSPSGKALAVASSDGVLRVVQVDSGVTSSLSGSGDGVQSVTFDHEGESVTCAGRDGVISVWAGQ</sequence>
<dbReference type="PROSITE" id="PS50294">
    <property type="entry name" value="WD_REPEATS_REGION"/>
    <property type="match status" value="5"/>
</dbReference>
<evidence type="ECO:0000313" key="6">
    <source>
        <dbReference type="Proteomes" id="UP000007635"/>
    </source>
</evidence>
<organism evidence="5 6">
    <name type="scientific">Gasterosteus aculeatus aculeatus</name>
    <name type="common">three-spined stickleback</name>
    <dbReference type="NCBI Taxonomy" id="481459"/>
    <lineage>
        <taxon>Eukaryota</taxon>
        <taxon>Metazoa</taxon>
        <taxon>Chordata</taxon>
        <taxon>Craniata</taxon>
        <taxon>Vertebrata</taxon>
        <taxon>Euteleostomi</taxon>
        <taxon>Actinopterygii</taxon>
        <taxon>Neopterygii</taxon>
        <taxon>Teleostei</taxon>
        <taxon>Neoteleostei</taxon>
        <taxon>Acanthomorphata</taxon>
        <taxon>Eupercaria</taxon>
        <taxon>Perciformes</taxon>
        <taxon>Cottioidei</taxon>
        <taxon>Gasterosteales</taxon>
        <taxon>Gasterosteidae</taxon>
        <taxon>Gasterosteus</taxon>
    </lineage>
</organism>
<dbReference type="InterPro" id="IPR001680">
    <property type="entry name" value="WD40_rpt"/>
</dbReference>
<dbReference type="Proteomes" id="UP000007635">
    <property type="component" value="Chromosome XIV"/>
</dbReference>
<dbReference type="GO" id="GO:1990716">
    <property type="term" value="C:axonemal central apparatus"/>
    <property type="evidence" value="ECO:0007669"/>
    <property type="project" value="TreeGrafter"/>
</dbReference>
<reference evidence="5" key="2">
    <citation type="submission" date="2025-08" db="UniProtKB">
        <authorList>
            <consortium name="Ensembl"/>
        </authorList>
    </citation>
    <scope>IDENTIFICATION</scope>
</reference>
<dbReference type="STRING" id="69293.ENSGACP00000024188"/>
<evidence type="ECO:0000256" key="3">
    <source>
        <dbReference type="PROSITE-ProRule" id="PRU00221"/>
    </source>
</evidence>
<reference evidence="5 6" key="1">
    <citation type="journal article" date="2021" name="G3 (Bethesda)">
        <title>Improved contiguity of the threespine stickleback genome using long-read sequencing.</title>
        <authorList>
            <person name="Nath S."/>
            <person name="Shaw D.E."/>
            <person name="White M.A."/>
        </authorList>
    </citation>
    <scope>NUCLEOTIDE SEQUENCE [LARGE SCALE GENOMIC DNA]</scope>
    <source>
        <strain evidence="5 6">Lake Benthic</strain>
    </source>
</reference>
<dbReference type="Pfam" id="PF00400">
    <property type="entry name" value="WD40"/>
    <property type="match status" value="7"/>
</dbReference>
<dbReference type="Gene3D" id="2.130.10.10">
    <property type="entry name" value="YVTN repeat-like/Quinoprotein amine dehydrogenase"/>
    <property type="match status" value="3"/>
</dbReference>
<feature type="repeat" description="WD" evidence="3">
    <location>
        <begin position="384"/>
        <end position="425"/>
    </location>
</feature>
<dbReference type="InterPro" id="IPR036322">
    <property type="entry name" value="WD40_repeat_dom_sf"/>
</dbReference>
<dbReference type="PANTHER" id="PTHR14604">
    <property type="entry name" value="WD40 REPEAT PF20"/>
    <property type="match status" value="1"/>
</dbReference>
<dbReference type="CDD" id="cd00200">
    <property type="entry name" value="WD40"/>
    <property type="match status" value="1"/>
</dbReference>
<dbReference type="InterPro" id="IPR050995">
    <property type="entry name" value="WD-F-box_domain-protein"/>
</dbReference>
<dbReference type="PRINTS" id="PR00320">
    <property type="entry name" value="GPROTEINBRPT"/>
</dbReference>
<dbReference type="GO" id="GO:0035082">
    <property type="term" value="P:axoneme assembly"/>
    <property type="evidence" value="ECO:0007669"/>
    <property type="project" value="TreeGrafter"/>
</dbReference>
<dbReference type="InterPro" id="IPR020472">
    <property type="entry name" value="WD40_PAC1"/>
</dbReference>
<dbReference type="GeneTree" id="ENSGT00940000155053"/>
<dbReference type="InterPro" id="IPR015943">
    <property type="entry name" value="WD40/YVTN_repeat-like_dom_sf"/>
</dbReference>
<feature type="repeat" description="WD" evidence="3">
    <location>
        <begin position="426"/>
        <end position="467"/>
    </location>
</feature>
<dbReference type="InParanoid" id="G3Q2T9"/>
<dbReference type="Bgee" id="ENSGACG00000018301">
    <property type="expression patterns" value="Expressed in testis and 1 other cell type or tissue"/>
</dbReference>
<evidence type="ECO:0000256" key="4">
    <source>
        <dbReference type="SAM" id="MobiDB-lite"/>
    </source>
</evidence>
<keyword evidence="1 3" id="KW-0853">WD repeat</keyword>
<evidence type="ECO:0000256" key="2">
    <source>
        <dbReference type="ARBA" id="ARBA00022737"/>
    </source>
</evidence>
<dbReference type="SMART" id="SM00320">
    <property type="entry name" value="WD40"/>
    <property type="match status" value="7"/>
</dbReference>
<dbReference type="OMA" id="VSDDETW"/>
<evidence type="ECO:0008006" key="7">
    <source>
        <dbReference type="Google" id="ProtNLM"/>
    </source>
</evidence>
<dbReference type="SUPFAM" id="SSF50978">
    <property type="entry name" value="WD40 repeat-like"/>
    <property type="match status" value="1"/>
</dbReference>
<proteinExistence type="predicted"/>
<evidence type="ECO:0000256" key="1">
    <source>
        <dbReference type="ARBA" id="ARBA00022574"/>
    </source>
</evidence>
<keyword evidence="2" id="KW-0677">Repeat</keyword>
<reference evidence="5" key="3">
    <citation type="submission" date="2025-09" db="UniProtKB">
        <authorList>
            <consortium name="Ensembl"/>
        </authorList>
    </citation>
    <scope>IDENTIFICATION</scope>
</reference>
<dbReference type="Ensembl" id="ENSGACT00000024236.2">
    <property type="protein sequence ID" value="ENSGACP00000024188.2"/>
    <property type="gene ID" value="ENSGACG00000018301.2"/>
</dbReference>
<accession>G3Q2T9</accession>
<protein>
    <recommendedName>
        <fullName evidence="7">Sperm associated antigen 16</fullName>
    </recommendedName>
</protein>
<dbReference type="PROSITE" id="PS50082">
    <property type="entry name" value="WD_REPEATS_2"/>
    <property type="match status" value="5"/>
</dbReference>
<feature type="region of interest" description="Disordered" evidence="4">
    <location>
        <begin position="232"/>
        <end position="279"/>
    </location>
</feature>
<feature type="repeat" description="WD" evidence="3">
    <location>
        <begin position="342"/>
        <end position="383"/>
    </location>
</feature>